<dbReference type="Pfam" id="PF13478">
    <property type="entry name" value="XdhC_C"/>
    <property type="match status" value="1"/>
</dbReference>
<dbReference type="PANTHER" id="PTHR30388:SF4">
    <property type="entry name" value="MOLYBDENUM COFACTOR INSERTION CHAPERONE PAOD"/>
    <property type="match status" value="1"/>
</dbReference>
<dbReference type="PANTHER" id="PTHR30388">
    <property type="entry name" value="ALDEHYDE OXIDOREDUCTASE MOLYBDENUM COFACTOR ASSEMBLY PROTEIN"/>
    <property type="match status" value="1"/>
</dbReference>
<evidence type="ECO:0000259" key="1">
    <source>
        <dbReference type="Pfam" id="PF02625"/>
    </source>
</evidence>
<accession>A0A1I3IR39</accession>
<name>A0A1I3IR39_9RHOB</name>
<dbReference type="Proteomes" id="UP000199110">
    <property type="component" value="Unassembled WGS sequence"/>
</dbReference>
<evidence type="ECO:0000313" key="3">
    <source>
        <dbReference type="EMBL" id="SFI50448.1"/>
    </source>
</evidence>
<dbReference type="InterPro" id="IPR027051">
    <property type="entry name" value="XdhC_Rossmann_dom"/>
</dbReference>
<dbReference type="EMBL" id="FORA01000001">
    <property type="protein sequence ID" value="SFI50448.1"/>
    <property type="molecule type" value="Genomic_DNA"/>
</dbReference>
<feature type="domain" description="XdhC Rossmann" evidence="2">
    <location>
        <begin position="162"/>
        <end position="304"/>
    </location>
</feature>
<dbReference type="Pfam" id="PF02625">
    <property type="entry name" value="XdhC_CoxI"/>
    <property type="match status" value="1"/>
</dbReference>
<organism evidence="3 4">
    <name type="scientific">Jannaschia pohangensis</name>
    <dbReference type="NCBI Taxonomy" id="390807"/>
    <lineage>
        <taxon>Bacteria</taxon>
        <taxon>Pseudomonadati</taxon>
        <taxon>Pseudomonadota</taxon>
        <taxon>Alphaproteobacteria</taxon>
        <taxon>Rhodobacterales</taxon>
        <taxon>Roseobacteraceae</taxon>
        <taxon>Jannaschia</taxon>
    </lineage>
</organism>
<keyword evidence="4" id="KW-1185">Reference proteome</keyword>
<evidence type="ECO:0000313" key="4">
    <source>
        <dbReference type="Proteomes" id="UP000199110"/>
    </source>
</evidence>
<dbReference type="Gene3D" id="3.40.50.720">
    <property type="entry name" value="NAD(P)-binding Rossmann-like Domain"/>
    <property type="match status" value="1"/>
</dbReference>
<protein>
    <submittedName>
        <fullName evidence="3">Xanthine dehydrogenase accessory factor</fullName>
    </submittedName>
</protein>
<gene>
    <name evidence="3" type="ORF">SAMN04488095_1069</name>
</gene>
<dbReference type="InterPro" id="IPR003777">
    <property type="entry name" value="XdhC_CoxI"/>
</dbReference>
<reference evidence="3 4" key="1">
    <citation type="submission" date="2016-10" db="EMBL/GenBank/DDBJ databases">
        <authorList>
            <person name="de Groot N.N."/>
        </authorList>
    </citation>
    <scope>NUCLEOTIDE SEQUENCE [LARGE SCALE GENOMIC DNA]</scope>
    <source>
        <strain evidence="3 4">DSM 19073</strain>
    </source>
</reference>
<proteinExistence type="predicted"/>
<evidence type="ECO:0000259" key="2">
    <source>
        <dbReference type="Pfam" id="PF13478"/>
    </source>
</evidence>
<dbReference type="InterPro" id="IPR052698">
    <property type="entry name" value="MoCofactor_Util/Proc"/>
</dbReference>
<dbReference type="AlphaFoldDB" id="A0A1I3IR39"/>
<dbReference type="RefSeq" id="WP_092777796.1">
    <property type="nucleotide sequence ID" value="NZ_FORA01000001.1"/>
</dbReference>
<dbReference type="STRING" id="390807.SAMN04488095_1069"/>
<dbReference type="OrthoDB" id="9815497at2"/>
<sequence length="319" mass="32938">MPLPPITYAEQAEDVLARACDLLDAGTPFALVVSVRIEGGSAREVGSLAVVSRDGDMVGYMSNGCIDRDLILQAQEALAEGAVRSPTYGAGSPFMDLRLPCGGTLGLVIDPAPDAAALRAAHGDLVARRPARLSVGPTTGVAGPEGAAADAIVIRYAPKPRLVLAGRGAVFRATAALTAHAGMGLCLASPEEDDLVALADLPTVAVQRLTAPDQGLTLPLDAHTSLLTLFHDHEWEPAILATAARSEARFIGAMGSRRTHEMRLQELTLLGLTAAERARVTGPIGLVPSLRNASLIAVSALAQVAAVLPPAQVVEVTPN</sequence>
<feature type="domain" description="XdhC- CoxI" evidence="1">
    <location>
        <begin position="23"/>
        <end position="84"/>
    </location>
</feature>